<dbReference type="PANTHER" id="PTHR42791:SF2">
    <property type="entry name" value="N-ACETYLTRANSFERASE DOMAIN-CONTAINING PROTEIN"/>
    <property type="match status" value="1"/>
</dbReference>
<reference evidence="3" key="1">
    <citation type="journal article" date="2013" name="Nat. Genet.">
        <title>The wheat powdery mildew genome shows the unique evolution of an obligate biotroph.</title>
        <authorList>
            <person name="Wicker T."/>
            <person name="Oberhaensli S."/>
            <person name="Parlange F."/>
            <person name="Buchmann J.P."/>
            <person name="Shatalina M."/>
            <person name="Roffler S."/>
            <person name="Ben-David R."/>
            <person name="Dolezel J."/>
            <person name="Simkova H."/>
            <person name="Schulze-Lefert P."/>
            <person name="Spanu P.D."/>
            <person name="Bruggmann R."/>
            <person name="Amselem J."/>
            <person name="Quesneville H."/>
            <person name="Ver Loren van Themaat E."/>
            <person name="Paape T."/>
            <person name="Shimizu K.K."/>
            <person name="Keller B."/>
        </authorList>
    </citation>
    <scope>NUCLEOTIDE SEQUENCE [LARGE SCALE GENOMIC DNA]</scope>
    <source>
        <strain evidence="3">96224</strain>
    </source>
</reference>
<evidence type="ECO:0000313" key="3">
    <source>
        <dbReference type="Proteomes" id="UP000053110"/>
    </source>
</evidence>
<dbReference type="SUPFAM" id="SSF55729">
    <property type="entry name" value="Acyl-CoA N-acyltransferases (Nat)"/>
    <property type="match status" value="1"/>
</dbReference>
<sequence>MSLKQPSLEPGFRLEVATPDDMPEIWQIYQAAFEDDEQIIGIFRNVVNPDDIYPWLCDHFTPRFNFPDIITYKITEDASGAIAGWTALQIPWKYLHPSVMTEQLKAKATKSELPPPLPGMDMQSLADLFRTFRESKKNGYDPENDYHRKGTMIRPDMQRKGFGSFLTEYCNQIADQTADRVWTRARPSSLRMFQKNGFVIASVFDCNHERWGGTREKSINYILLHSPPGSSTGKDLTR</sequence>
<dbReference type="InterPro" id="IPR016181">
    <property type="entry name" value="Acyl_CoA_acyltransferase"/>
</dbReference>
<dbReference type="InterPro" id="IPR052523">
    <property type="entry name" value="Trichothecene_AcTrans"/>
</dbReference>
<accession>A0A061HDN2</accession>
<dbReference type="HOGENOM" id="CLU_101840_0_0_1"/>
<evidence type="ECO:0000313" key="1">
    <source>
        <dbReference type="EMBL" id="EPQ62391.1"/>
    </source>
</evidence>
<dbReference type="OrthoDB" id="4738875at2759"/>
<dbReference type="EMBL" id="UIGY01000206">
    <property type="protein sequence ID" value="SUZ12907.1"/>
    <property type="molecule type" value="Genomic_DNA"/>
</dbReference>
<feature type="non-terminal residue" evidence="2">
    <location>
        <position position="238"/>
    </location>
</feature>
<gene>
    <name evidence="1" type="ORF">BGT96224_5144</name>
    <name evidence="2" type="ORF">BGT96224V2_LOCUS6099</name>
</gene>
<proteinExistence type="predicted"/>
<name>A0A061HDN2_BLUGR</name>
<dbReference type="EMBL" id="KE375178">
    <property type="protein sequence ID" value="EPQ62391.1"/>
    <property type="molecule type" value="Genomic_DNA"/>
</dbReference>
<reference evidence="1" key="2">
    <citation type="submission" date="2013-01" db="EMBL/GenBank/DDBJ databases">
        <title>The wheat powdery mildew genome reveals unique evolution of an obligate biotroph.</title>
        <authorList>
            <person name="Oberhaensli S."/>
            <person name="Wicker T."/>
            <person name="Keller B."/>
        </authorList>
    </citation>
    <scope>NUCLEOTIDE SEQUENCE</scope>
    <source>
        <strain evidence="1">96224</strain>
    </source>
</reference>
<dbReference type="Gene3D" id="3.40.630.30">
    <property type="match status" value="1"/>
</dbReference>
<organism evidence="2">
    <name type="scientific">Blumeria graminis f. sp. tritici 96224</name>
    <dbReference type="NCBI Taxonomy" id="1268274"/>
    <lineage>
        <taxon>Eukaryota</taxon>
        <taxon>Fungi</taxon>
        <taxon>Dikarya</taxon>
        <taxon>Ascomycota</taxon>
        <taxon>Pezizomycotina</taxon>
        <taxon>Leotiomycetes</taxon>
        <taxon>Erysiphales</taxon>
        <taxon>Erysiphaceae</taxon>
        <taxon>Blumeria</taxon>
    </lineage>
</organism>
<evidence type="ECO:0000313" key="2">
    <source>
        <dbReference type="EMBL" id="SUZ12907.1"/>
    </source>
</evidence>
<protein>
    <submittedName>
        <fullName evidence="2">Bgt-5144</fullName>
    </submittedName>
</protein>
<reference evidence="2" key="3">
    <citation type="submission" date="2018-07" db="EMBL/GenBank/DDBJ databases">
        <authorList>
            <person name="Quirk P.G."/>
            <person name="Krulwich T.A."/>
        </authorList>
    </citation>
    <scope>NUCLEOTIDE SEQUENCE</scope>
    <source>
        <strain evidence="2">96224</strain>
    </source>
</reference>
<dbReference type="Proteomes" id="UP000053110">
    <property type="component" value="Unassembled WGS sequence"/>
</dbReference>
<dbReference type="PANTHER" id="PTHR42791">
    <property type="entry name" value="GNAT FAMILY ACETYLTRANSFERASE"/>
    <property type="match status" value="1"/>
</dbReference>
<dbReference type="AlphaFoldDB" id="A0A061HDN2"/>